<dbReference type="Proteomes" id="UP000199520">
    <property type="component" value="Unassembled WGS sequence"/>
</dbReference>
<dbReference type="SUPFAM" id="SSF55804">
    <property type="entry name" value="Phoshotransferase/anion transport protein"/>
    <property type="match status" value="1"/>
</dbReference>
<accession>A0A1I4KAW6</accession>
<evidence type="ECO:0000313" key="8">
    <source>
        <dbReference type="Proteomes" id="UP000199520"/>
    </source>
</evidence>
<organism evidence="7 8">
    <name type="scientific">Pelosinus propionicus DSM 13327</name>
    <dbReference type="NCBI Taxonomy" id="1123291"/>
    <lineage>
        <taxon>Bacteria</taxon>
        <taxon>Bacillati</taxon>
        <taxon>Bacillota</taxon>
        <taxon>Negativicutes</taxon>
        <taxon>Selenomonadales</taxon>
        <taxon>Sporomusaceae</taxon>
        <taxon>Pelosinus</taxon>
    </lineage>
</organism>
<dbReference type="Pfam" id="PF00359">
    <property type="entry name" value="PTS_EIIA_2"/>
    <property type="match status" value="1"/>
</dbReference>
<dbReference type="GO" id="GO:0016020">
    <property type="term" value="C:membrane"/>
    <property type="evidence" value="ECO:0007669"/>
    <property type="project" value="InterPro"/>
</dbReference>
<dbReference type="RefSeq" id="WP_090936505.1">
    <property type="nucleotide sequence ID" value="NZ_FOTS01000016.1"/>
</dbReference>
<dbReference type="InterPro" id="IPR051541">
    <property type="entry name" value="PTS_SugarTrans_NitroReg"/>
</dbReference>
<name>A0A1I4KAW6_9FIRM</name>
<dbReference type="PANTHER" id="PTHR47738:SF2">
    <property type="entry name" value="PTS SYSTEM FRUCTOSE-LIKE EIIA COMPONENT"/>
    <property type="match status" value="1"/>
</dbReference>
<keyword evidence="1" id="KW-0813">Transport</keyword>
<dbReference type="PROSITE" id="PS00372">
    <property type="entry name" value="PTS_EIIA_TYPE_2_HIS"/>
    <property type="match status" value="1"/>
</dbReference>
<keyword evidence="4" id="KW-0808">Transferase</keyword>
<evidence type="ECO:0000256" key="3">
    <source>
        <dbReference type="ARBA" id="ARBA00022597"/>
    </source>
</evidence>
<dbReference type="EMBL" id="FOTS01000016">
    <property type="protein sequence ID" value="SFL75656.1"/>
    <property type="molecule type" value="Genomic_DNA"/>
</dbReference>
<gene>
    <name evidence="7" type="ORF">SAMN04490355_101684</name>
</gene>
<dbReference type="AlphaFoldDB" id="A0A1I4KAW6"/>
<evidence type="ECO:0000256" key="1">
    <source>
        <dbReference type="ARBA" id="ARBA00022448"/>
    </source>
</evidence>
<reference evidence="8" key="1">
    <citation type="submission" date="2016-10" db="EMBL/GenBank/DDBJ databases">
        <authorList>
            <person name="Varghese N."/>
            <person name="Submissions S."/>
        </authorList>
    </citation>
    <scope>NUCLEOTIDE SEQUENCE [LARGE SCALE GENOMIC DNA]</scope>
    <source>
        <strain evidence="8">DSM 13327</strain>
    </source>
</reference>
<dbReference type="OrthoDB" id="95460at2"/>
<dbReference type="PROSITE" id="PS51094">
    <property type="entry name" value="PTS_EIIA_TYPE_2"/>
    <property type="match status" value="1"/>
</dbReference>
<keyword evidence="5" id="KW-0598">Phosphotransferase system</keyword>
<keyword evidence="2" id="KW-0597">Phosphoprotein</keyword>
<feature type="domain" description="PTS EIIA type-2" evidence="6">
    <location>
        <begin position="1"/>
        <end position="146"/>
    </location>
</feature>
<dbReference type="PANTHER" id="PTHR47738">
    <property type="entry name" value="PTS SYSTEM FRUCTOSE-LIKE EIIA COMPONENT-RELATED"/>
    <property type="match status" value="1"/>
</dbReference>
<proteinExistence type="predicted"/>
<sequence>MIIHESLIELDLKSKNKTEIIENLARKGWELGRIRDAAEFTKAVFDREALFSTAIGYGIAIPHGKGSFVEEPFIAFARSQEAFFWDSREENGVRLIFLIGVPEEQASDLHLKILANISRGLMKESYRRRLEQAEDARKVLEIVEEMGL</sequence>
<dbReference type="InterPro" id="IPR016152">
    <property type="entry name" value="PTrfase/Anion_transptr"/>
</dbReference>
<evidence type="ECO:0000256" key="5">
    <source>
        <dbReference type="ARBA" id="ARBA00022683"/>
    </source>
</evidence>
<dbReference type="InterPro" id="IPR004715">
    <property type="entry name" value="PTS_IIA_fruc"/>
</dbReference>
<dbReference type="Gene3D" id="3.40.930.10">
    <property type="entry name" value="Mannitol-specific EII, Chain A"/>
    <property type="match status" value="1"/>
</dbReference>
<dbReference type="GO" id="GO:0009401">
    <property type="term" value="P:phosphoenolpyruvate-dependent sugar phosphotransferase system"/>
    <property type="evidence" value="ECO:0007669"/>
    <property type="project" value="UniProtKB-KW"/>
</dbReference>
<dbReference type="STRING" id="1123291.SAMN04490355_101684"/>
<keyword evidence="3" id="KW-0762">Sugar transport</keyword>
<dbReference type="InterPro" id="IPR002178">
    <property type="entry name" value="PTS_EIIA_type-2_dom"/>
</dbReference>
<dbReference type="CDD" id="cd00211">
    <property type="entry name" value="PTS_IIA_fru"/>
    <property type="match status" value="1"/>
</dbReference>
<evidence type="ECO:0000259" key="6">
    <source>
        <dbReference type="PROSITE" id="PS51094"/>
    </source>
</evidence>
<dbReference type="GO" id="GO:0008982">
    <property type="term" value="F:protein-N(PI)-phosphohistidine-sugar phosphotransferase activity"/>
    <property type="evidence" value="ECO:0007669"/>
    <property type="project" value="InterPro"/>
</dbReference>
<dbReference type="NCBIfam" id="TIGR00848">
    <property type="entry name" value="fruA"/>
    <property type="match status" value="1"/>
</dbReference>
<evidence type="ECO:0000313" key="7">
    <source>
        <dbReference type="EMBL" id="SFL75656.1"/>
    </source>
</evidence>
<evidence type="ECO:0000256" key="2">
    <source>
        <dbReference type="ARBA" id="ARBA00022553"/>
    </source>
</evidence>
<keyword evidence="8" id="KW-1185">Reference proteome</keyword>
<protein>
    <submittedName>
        <fullName evidence="7">PTS system IIA component, Fru family</fullName>
    </submittedName>
</protein>
<evidence type="ECO:0000256" key="4">
    <source>
        <dbReference type="ARBA" id="ARBA00022679"/>
    </source>
</evidence>